<sequence>MRIILLTSLLTHAVITAASGKDTTKAQATATSTPRTSPSTPTPTPSPIFYETTTCSNVATITASVTSIWYEQSCTVIPHTTVVETLNWETGCATYVTSRYTTISA</sequence>
<feature type="chain" id="PRO_5012982813" evidence="2">
    <location>
        <begin position="21"/>
        <end position="105"/>
    </location>
</feature>
<gene>
    <name evidence="3" type="ORF">BCR34DRAFT_582492</name>
</gene>
<dbReference type="AlphaFoldDB" id="A0A1Y2A8S9"/>
<keyword evidence="4" id="KW-1185">Reference proteome</keyword>
<proteinExistence type="predicted"/>
<evidence type="ECO:0000313" key="4">
    <source>
        <dbReference type="Proteomes" id="UP000193144"/>
    </source>
</evidence>
<feature type="signal peptide" evidence="2">
    <location>
        <begin position="1"/>
        <end position="20"/>
    </location>
</feature>
<comment type="caution">
    <text evidence="3">The sequence shown here is derived from an EMBL/GenBank/DDBJ whole genome shotgun (WGS) entry which is preliminary data.</text>
</comment>
<evidence type="ECO:0000256" key="1">
    <source>
        <dbReference type="SAM" id="MobiDB-lite"/>
    </source>
</evidence>
<keyword evidence="2" id="KW-0732">Signal</keyword>
<dbReference type="Proteomes" id="UP000193144">
    <property type="component" value="Unassembled WGS sequence"/>
</dbReference>
<protein>
    <submittedName>
        <fullName evidence="3">Uncharacterized protein</fullName>
    </submittedName>
</protein>
<organism evidence="3 4">
    <name type="scientific">Clohesyomyces aquaticus</name>
    <dbReference type="NCBI Taxonomy" id="1231657"/>
    <lineage>
        <taxon>Eukaryota</taxon>
        <taxon>Fungi</taxon>
        <taxon>Dikarya</taxon>
        <taxon>Ascomycota</taxon>
        <taxon>Pezizomycotina</taxon>
        <taxon>Dothideomycetes</taxon>
        <taxon>Pleosporomycetidae</taxon>
        <taxon>Pleosporales</taxon>
        <taxon>Lindgomycetaceae</taxon>
        <taxon>Clohesyomyces</taxon>
    </lineage>
</organism>
<name>A0A1Y2A8S9_9PLEO</name>
<evidence type="ECO:0000256" key="2">
    <source>
        <dbReference type="SAM" id="SignalP"/>
    </source>
</evidence>
<reference evidence="3 4" key="1">
    <citation type="submission" date="2016-07" db="EMBL/GenBank/DDBJ databases">
        <title>Pervasive Adenine N6-methylation of Active Genes in Fungi.</title>
        <authorList>
            <consortium name="DOE Joint Genome Institute"/>
            <person name="Mondo S.J."/>
            <person name="Dannebaum R.O."/>
            <person name="Kuo R.C."/>
            <person name="Labutti K."/>
            <person name="Haridas S."/>
            <person name="Kuo A."/>
            <person name="Salamov A."/>
            <person name="Ahrendt S.R."/>
            <person name="Lipzen A."/>
            <person name="Sullivan W."/>
            <person name="Andreopoulos W.B."/>
            <person name="Clum A."/>
            <person name="Lindquist E."/>
            <person name="Daum C."/>
            <person name="Ramamoorthy G.K."/>
            <person name="Gryganskyi A."/>
            <person name="Culley D."/>
            <person name="Magnuson J.K."/>
            <person name="James T.Y."/>
            <person name="O'Malley M.A."/>
            <person name="Stajich J.E."/>
            <person name="Spatafora J.W."/>
            <person name="Visel A."/>
            <person name="Grigoriev I.V."/>
        </authorList>
    </citation>
    <scope>NUCLEOTIDE SEQUENCE [LARGE SCALE GENOMIC DNA]</scope>
    <source>
        <strain evidence="3 4">CBS 115471</strain>
    </source>
</reference>
<evidence type="ECO:0000313" key="3">
    <source>
        <dbReference type="EMBL" id="ORY18918.1"/>
    </source>
</evidence>
<feature type="region of interest" description="Disordered" evidence="1">
    <location>
        <begin position="24"/>
        <end position="46"/>
    </location>
</feature>
<accession>A0A1Y2A8S9</accession>
<dbReference type="EMBL" id="MCFA01000004">
    <property type="protein sequence ID" value="ORY18918.1"/>
    <property type="molecule type" value="Genomic_DNA"/>
</dbReference>